<feature type="compositionally biased region" description="Basic residues" evidence="8">
    <location>
        <begin position="142"/>
        <end position="158"/>
    </location>
</feature>
<keyword evidence="5" id="KW-0539">Nucleus</keyword>
<feature type="domain" description="Metallo-beta-lactamase" evidence="9">
    <location>
        <begin position="396"/>
        <end position="541"/>
    </location>
</feature>
<dbReference type="EMBL" id="CAJHJT010000001">
    <property type="protein sequence ID" value="CAD6995854.1"/>
    <property type="molecule type" value="Genomic_DNA"/>
</dbReference>
<dbReference type="GO" id="GO:0035312">
    <property type="term" value="F:5'-3' DNA exonuclease activity"/>
    <property type="evidence" value="ECO:0007669"/>
    <property type="project" value="TreeGrafter"/>
</dbReference>
<accession>A0A811UAC4</accession>
<dbReference type="PANTHER" id="PTHR23240">
    <property type="entry name" value="DNA CROSS-LINK REPAIR PROTEIN PSO2/SNM1-RELATED"/>
    <property type="match status" value="1"/>
</dbReference>
<evidence type="ECO:0000256" key="3">
    <source>
        <dbReference type="ARBA" id="ARBA00022763"/>
    </source>
</evidence>
<dbReference type="SUPFAM" id="SSF56281">
    <property type="entry name" value="Metallo-hydrolase/oxidoreductase"/>
    <property type="match status" value="1"/>
</dbReference>
<name>A0A811UAC4_CERCA</name>
<dbReference type="GO" id="GO:0031123">
    <property type="term" value="P:RNA 3'-end processing"/>
    <property type="evidence" value="ECO:0007669"/>
    <property type="project" value="UniProtKB-ARBA"/>
</dbReference>
<feature type="compositionally biased region" description="Basic and acidic residues" evidence="8">
    <location>
        <begin position="339"/>
        <end position="349"/>
    </location>
</feature>
<gene>
    <name evidence="10" type="ORF">CCAP1982_LOCUS4555</name>
</gene>
<keyword evidence="11" id="KW-1185">Reference proteome</keyword>
<evidence type="ECO:0000256" key="6">
    <source>
        <dbReference type="ARBA" id="ARBA00069609"/>
    </source>
</evidence>
<feature type="region of interest" description="Disordered" evidence="8">
    <location>
        <begin position="123"/>
        <end position="207"/>
    </location>
</feature>
<dbReference type="FunFam" id="3.60.15.10:FF:000010">
    <property type="entry name" value="DNA cross-link repair 1A"/>
    <property type="match status" value="1"/>
</dbReference>
<organism evidence="10 11">
    <name type="scientific">Ceratitis capitata</name>
    <name type="common">Mediterranean fruit fly</name>
    <name type="synonym">Tephritis capitata</name>
    <dbReference type="NCBI Taxonomy" id="7213"/>
    <lineage>
        <taxon>Eukaryota</taxon>
        <taxon>Metazoa</taxon>
        <taxon>Ecdysozoa</taxon>
        <taxon>Arthropoda</taxon>
        <taxon>Hexapoda</taxon>
        <taxon>Insecta</taxon>
        <taxon>Pterygota</taxon>
        <taxon>Neoptera</taxon>
        <taxon>Endopterygota</taxon>
        <taxon>Diptera</taxon>
        <taxon>Brachycera</taxon>
        <taxon>Muscomorpha</taxon>
        <taxon>Tephritoidea</taxon>
        <taxon>Tephritidae</taxon>
        <taxon>Ceratitis</taxon>
        <taxon>Ceratitis</taxon>
    </lineage>
</organism>
<evidence type="ECO:0000256" key="7">
    <source>
        <dbReference type="ARBA" id="ARBA00078423"/>
    </source>
</evidence>
<dbReference type="Gene3D" id="3.60.15.10">
    <property type="entry name" value="Ribonuclease Z/Hydroxyacylglutathione hydrolase-like"/>
    <property type="match status" value="1"/>
</dbReference>
<keyword evidence="3" id="KW-0227">DNA damage</keyword>
<dbReference type="OrthoDB" id="262529at2759"/>
<dbReference type="InterPro" id="IPR001279">
    <property type="entry name" value="Metallo-B-lactamas"/>
</dbReference>
<feature type="compositionally biased region" description="Polar residues" evidence="8">
    <location>
        <begin position="127"/>
        <end position="138"/>
    </location>
</feature>
<dbReference type="GO" id="GO:0006303">
    <property type="term" value="P:double-strand break repair via nonhomologous end joining"/>
    <property type="evidence" value="ECO:0007669"/>
    <property type="project" value="TreeGrafter"/>
</dbReference>
<evidence type="ECO:0000313" key="10">
    <source>
        <dbReference type="EMBL" id="CAD6995854.1"/>
    </source>
</evidence>
<evidence type="ECO:0000256" key="2">
    <source>
        <dbReference type="ARBA" id="ARBA00010304"/>
    </source>
</evidence>
<dbReference type="Gene3D" id="3.40.50.12650">
    <property type="match status" value="1"/>
</dbReference>
<dbReference type="PANTHER" id="PTHR23240:SF6">
    <property type="entry name" value="DNA CROSS-LINK REPAIR 1A PROTEIN"/>
    <property type="match status" value="1"/>
</dbReference>
<dbReference type="GO" id="GO:0003684">
    <property type="term" value="F:damaged DNA binding"/>
    <property type="evidence" value="ECO:0007669"/>
    <property type="project" value="TreeGrafter"/>
</dbReference>
<dbReference type="Pfam" id="PF12706">
    <property type="entry name" value="Lactamase_B_2"/>
    <property type="match status" value="1"/>
</dbReference>
<comment type="subcellular location">
    <subcellularLocation>
        <location evidence="1">Nucleus</location>
    </subcellularLocation>
</comment>
<comment type="caution">
    <text evidence="10">The sequence shown here is derived from an EMBL/GenBank/DDBJ whole genome shotgun (WGS) entry which is preliminary data.</text>
</comment>
<dbReference type="SMART" id="SM00849">
    <property type="entry name" value="Lactamase_B"/>
    <property type="match status" value="1"/>
</dbReference>
<dbReference type="Proteomes" id="UP000606786">
    <property type="component" value="Unassembled WGS sequence"/>
</dbReference>
<evidence type="ECO:0000259" key="9">
    <source>
        <dbReference type="SMART" id="SM00849"/>
    </source>
</evidence>
<evidence type="ECO:0000256" key="4">
    <source>
        <dbReference type="ARBA" id="ARBA00023204"/>
    </source>
</evidence>
<evidence type="ECO:0000256" key="8">
    <source>
        <dbReference type="SAM" id="MobiDB-lite"/>
    </source>
</evidence>
<dbReference type="AlphaFoldDB" id="A0A811UAC4"/>
<feature type="compositionally biased region" description="Polar residues" evidence="8">
    <location>
        <begin position="324"/>
        <end position="338"/>
    </location>
</feature>
<dbReference type="CDD" id="cd16273">
    <property type="entry name" value="SNM1A-1C-like_MBL-fold"/>
    <property type="match status" value="1"/>
</dbReference>
<dbReference type="FunFam" id="3.40.50.12650:FF:000001">
    <property type="entry name" value="DNA cross-link repair 1A"/>
    <property type="match status" value="1"/>
</dbReference>
<feature type="region of interest" description="Disordered" evidence="8">
    <location>
        <begin position="321"/>
        <end position="387"/>
    </location>
</feature>
<protein>
    <recommendedName>
        <fullName evidence="6">DNA cross-link repair 1A protein</fullName>
    </recommendedName>
    <alternativeName>
        <fullName evidence="7">SNM1 homolog A</fullName>
    </alternativeName>
</protein>
<dbReference type="InterPro" id="IPR011084">
    <property type="entry name" value="DRMBL"/>
</dbReference>
<comment type="similarity">
    <text evidence="2">Belongs to the DNA repair metallo-beta-lactamase (DRMBL) family.</text>
</comment>
<dbReference type="InterPro" id="IPR036866">
    <property type="entry name" value="RibonucZ/Hydroxyglut_hydro"/>
</dbReference>
<feature type="compositionally biased region" description="Polar residues" evidence="8">
    <location>
        <begin position="165"/>
        <end position="196"/>
    </location>
</feature>
<sequence>MSKNASFKNILNECKYIPSDKNKDINYLSKNEPTTPLISSQISSKRKVSKRAATTTRKKSLGALEKGTLAVATHVTVITDNIQTTARKNSRSREPPPTQLRIDTFFKSCTKSYKIEPPSVKEEKLYSTAQSRKTAKTNTKSSTRRGSRARGAKGRKRLFKENDDCSTTTKSSLSGFSDMASTSKKSNLKRFSTAKTGSRPVKRSKGKNNLQAIEDPINLCSSAEEEEEKGETTPRIVSNNLSDYSLEDDNNNKHVTIEAPPMVTIPVNQKTNDKAEEKVKYTKQIVKYSGAAISPSCLKFKTEGEDHTPNGNQNNIVVKEETSEQVSSKNPEKNTSAQKDVDKIKDEKVNVNTPPTPPQTNYDAVSNRCESKDSSKASPVELPSTSKGGRVKKMRICPPYKKVAGTTFAVDAFQYGEISGVTHYFLTHFHADHYQGLTRKFAMPIYVSPITARLVRAFIPVGEEYLHEIELNSPHIIADVEVTAIDANHCPGAVMFVFKLTTGRCILHTGDFRASSDMESEPIFWNNNIDAIYLDTTYISHKNNFSTQYESITRAKDIIKDFRSKRPAERVLYICGSYVIGKERFWTSIAQEFDLKVWTEKNRWKALQAMDLEEVRGLLCDDPMEAQMHVISIGKVSYHSLVEYFQPFKTQFDAVLAFRPSGWEKNTKSQLRGQINVVGIEYSEHSSHAELERFVTYLKPHEVISTVPVIQGNPCITPKIPEKWYKYRNLKSRHRNFQPSITSFIKFCPRQLNCNRNTLSKSTTMCITPTKSPEGMANNLSQLSVCAMATCREVRNQDVSAAKAMNDLPAIFTLYPDKDAFDDWLS</sequence>
<evidence type="ECO:0000256" key="1">
    <source>
        <dbReference type="ARBA" id="ARBA00004123"/>
    </source>
</evidence>
<dbReference type="GO" id="GO:0036297">
    <property type="term" value="P:interstrand cross-link repair"/>
    <property type="evidence" value="ECO:0007669"/>
    <property type="project" value="TreeGrafter"/>
</dbReference>
<proteinExistence type="inferred from homology"/>
<evidence type="ECO:0000313" key="11">
    <source>
        <dbReference type="Proteomes" id="UP000606786"/>
    </source>
</evidence>
<dbReference type="Pfam" id="PF07522">
    <property type="entry name" value="DRMBL"/>
    <property type="match status" value="1"/>
</dbReference>
<dbReference type="GO" id="GO:0005634">
    <property type="term" value="C:nucleus"/>
    <property type="evidence" value="ECO:0007669"/>
    <property type="project" value="UniProtKB-SubCell"/>
</dbReference>
<reference evidence="10" key="1">
    <citation type="submission" date="2020-11" db="EMBL/GenBank/DDBJ databases">
        <authorList>
            <person name="Whitehead M."/>
        </authorList>
    </citation>
    <scope>NUCLEOTIDE SEQUENCE</scope>
    <source>
        <strain evidence="10">EGII</strain>
    </source>
</reference>
<evidence type="ECO:0000256" key="5">
    <source>
        <dbReference type="ARBA" id="ARBA00023242"/>
    </source>
</evidence>
<keyword evidence="4" id="KW-0234">DNA repair</keyword>